<organism evidence="9 10">
    <name type="scientific">Flectobacillus longus</name>
    <dbReference type="NCBI Taxonomy" id="2984207"/>
    <lineage>
        <taxon>Bacteria</taxon>
        <taxon>Pseudomonadati</taxon>
        <taxon>Bacteroidota</taxon>
        <taxon>Cytophagia</taxon>
        <taxon>Cytophagales</taxon>
        <taxon>Flectobacillaceae</taxon>
        <taxon>Flectobacillus</taxon>
    </lineage>
</organism>
<evidence type="ECO:0000256" key="5">
    <source>
        <dbReference type="ARBA" id="ARBA00023163"/>
    </source>
</evidence>
<dbReference type="InterPro" id="IPR013324">
    <property type="entry name" value="RNA_pol_sigma_r3/r4-like"/>
</dbReference>
<evidence type="ECO:0000259" key="7">
    <source>
        <dbReference type="Pfam" id="PF04542"/>
    </source>
</evidence>
<protein>
    <submittedName>
        <fullName evidence="9">RNA polymerase sigma factor</fullName>
    </submittedName>
</protein>
<keyword evidence="10" id="KW-1185">Reference proteome</keyword>
<reference evidence="9 10" key="1">
    <citation type="submission" date="2023-05" db="EMBL/GenBank/DDBJ databases">
        <title>Novel species of genus Flectobacillus isolated from stream in China.</title>
        <authorList>
            <person name="Lu H."/>
        </authorList>
    </citation>
    <scope>NUCLEOTIDE SEQUENCE [LARGE SCALE GENOMIC DNA]</scope>
    <source>
        <strain evidence="9 10">DC10W</strain>
    </source>
</reference>
<dbReference type="Pfam" id="PF04542">
    <property type="entry name" value="Sigma70_r2"/>
    <property type="match status" value="1"/>
</dbReference>
<dbReference type="SUPFAM" id="SSF88946">
    <property type="entry name" value="Sigma2 domain of RNA polymerase sigma factors"/>
    <property type="match status" value="1"/>
</dbReference>
<dbReference type="NCBIfam" id="TIGR02937">
    <property type="entry name" value="sigma70-ECF"/>
    <property type="match status" value="1"/>
</dbReference>
<dbReference type="InterPro" id="IPR014284">
    <property type="entry name" value="RNA_pol_sigma-70_dom"/>
</dbReference>
<dbReference type="InterPro" id="IPR039425">
    <property type="entry name" value="RNA_pol_sigma-70-like"/>
</dbReference>
<keyword evidence="2" id="KW-0805">Transcription regulation</keyword>
<feature type="domain" description="RNA polymerase sigma-70 region 2" evidence="7">
    <location>
        <begin position="29"/>
        <end position="96"/>
    </location>
</feature>
<evidence type="ECO:0000256" key="3">
    <source>
        <dbReference type="ARBA" id="ARBA00023082"/>
    </source>
</evidence>
<keyword evidence="3" id="KW-0731">Sigma factor</keyword>
<dbReference type="RefSeq" id="WP_283369911.1">
    <property type="nucleotide sequence ID" value="NZ_JASHID010000006.1"/>
</dbReference>
<dbReference type="InterPro" id="IPR013249">
    <property type="entry name" value="RNA_pol_sigma70_r4_t2"/>
</dbReference>
<evidence type="ECO:0000256" key="2">
    <source>
        <dbReference type="ARBA" id="ARBA00023015"/>
    </source>
</evidence>
<dbReference type="InterPro" id="IPR036388">
    <property type="entry name" value="WH-like_DNA-bd_sf"/>
</dbReference>
<keyword evidence="6" id="KW-0472">Membrane</keyword>
<dbReference type="Proteomes" id="UP001236569">
    <property type="component" value="Unassembled WGS sequence"/>
</dbReference>
<keyword evidence="5" id="KW-0804">Transcription</keyword>
<evidence type="ECO:0000259" key="8">
    <source>
        <dbReference type="Pfam" id="PF08281"/>
    </source>
</evidence>
<keyword evidence="4" id="KW-0238">DNA-binding</keyword>
<dbReference type="PANTHER" id="PTHR43133">
    <property type="entry name" value="RNA POLYMERASE ECF-TYPE SIGMA FACTO"/>
    <property type="match status" value="1"/>
</dbReference>
<evidence type="ECO:0000256" key="6">
    <source>
        <dbReference type="SAM" id="Phobius"/>
    </source>
</evidence>
<comment type="caution">
    <text evidence="9">The sequence shown here is derived from an EMBL/GenBank/DDBJ whole genome shotgun (WGS) entry which is preliminary data.</text>
</comment>
<dbReference type="Gene3D" id="1.10.1740.10">
    <property type="match status" value="1"/>
</dbReference>
<evidence type="ECO:0000313" key="10">
    <source>
        <dbReference type="Proteomes" id="UP001236569"/>
    </source>
</evidence>
<dbReference type="Gene3D" id="1.10.10.10">
    <property type="entry name" value="Winged helix-like DNA-binding domain superfamily/Winged helix DNA-binding domain"/>
    <property type="match status" value="1"/>
</dbReference>
<dbReference type="Pfam" id="PF08281">
    <property type="entry name" value="Sigma70_r4_2"/>
    <property type="match status" value="1"/>
</dbReference>
<dbReference type="InterPro" id="IPR007627">
    <property type="entry name" value="RNA_pol_sigma70_r2"/>
</dbReference>
<dbReference type="InterPro" id="IPR013325">
    <property type="entry name" value="RNA_pol_sigma_r2"/>
</dbReference>
<proteinExistence type="inferred from homology"/>
<dbReference type="EMBL" id="JASHID010000006">
    <property type="protein sequence ID" value="MDI9864785.1"/>
    <property type="molecule type" value="Genomic_DNA"/>
</dbReference>
<feature type="domain" description="RNA polymerase sigma factor 70 region 4 type 2" evidence="8">
    <location>
        <begin position="124"/>
        <end position="175"/>
    </location>
</feature>
<dbReference type="PANTHER" id="PTHR43133:SF8">
    <property type="entry name" value="RNA POLYMERASE SIGMA FACTOR HI_1459-RELATED"/>
    <property type="match status" value="1"/>
</dbReference>
<keyword evidence="6" id="KW-1133">Transmembrane helix</keyword>
<dbReference type="CDD" id="cd06171">
    <property type="entry name" value="Sigma70_r4"/>
    <property type="match status" value="1"/>
</dbReference>
<evidence type="ECO:0000256" key="4">
    <source>
        <dbReference type="ARBA" id="ARBA00023125"/>
    </source>
</evidence>
<gene>
    <name evidence="9" type="ORF">QM480_10650</name>
</gene>
<evidence type="ECO:0000313" key="9">
    <source>
        <dbReference type="EMBL" id="MDI9864785.1"/>
    </source>
</evidence>
<keyword evidence="6" id="KW-0812">Transmembrane</keyword>
<accession>A0ABT6YMH9</accession>
<comment type="similarity">
    <text evidence="1">Belongs to the sigma-70 factor family. ECF subfamily.</text>
</comment>
<evidence type="ECO:0000256" key="1">
    <source>
        <dbReference type="ARBA" id="ARBA00010641"/>
    </source>
</evidence>
<sequence length="201" mass="23723">MKANLKKETDEKLVKLFIETQKNIYFEHLYDRYSDKVYRKCLSFVKDEARAEDFAHDIFLKLVMNISSYKETAKFSTWLYSITYNYCIDQTRLAKRYSETLMDENFDVEDYDEGAEMAEMEATKLRKALSQMQPEEKSILMMKYQDDLSIKEISSTLDISESAVKMRLLRAKEKIRKVYLESTLIWGIIIAKALSLLFGND</sequence>
<dbReference type="SUPFAM" id="SSF88659">
    <property type="entry name" value="Sigma3 and sigma4 domains of RNA polymerase sigma factors"/>
    <property type="match status" value="1"/>
</dbReference>
<name>A0ABT6YMH9_9BACT</name>
<feature type="transmembrane region" description="Helical" evidence="6">
    <location>
        <begin position="178"/>
        <end position="198"/>
    </location>
</feature>